<evidence type="ECO:0008006" key="3">
    <source>
        <dbReference type="Google" id="ProtNLM"/>
    </source>
</evidence>
<organism evidence="1 2">
    <name type="scientific">Kocuria soli</name>
    <dbReference type="NCBI Taxonomy" id="2485125"/>
    <lineage>
        <taxon>Bacteria</taxon>
        <taxon>Bacillati</taxon>
        <taxon>Actinomycetota</taxon>
        <taxon>Actinomycetes</taxon>
        <taxon>Micrococcales</taxon>
        <taxon>Micrococcaceae</taxon>
        <taxon>Kocuria</taxon>
    </lineage>
</organism>
<dbReference type="RefSeq" id="WP_123823977.1">
    <property type="nucleotide sequence ID" value="NZ_RKMF01000002.1"/>
</dbReference>
<dbReference type="AlphaFoldDB" id="A0A3N4AEJ6"/>
<evidence type="ECO:0000313" key="2">
    <source>
        <dbReference type="Proteomes" id="UP000270616"/>
    </source>
</evidence>
<evidence type="ECO:0000313" key="1">
    <source>
        <dbReference type="EMBL" id="ROZ64673.1"/>
    </source>
</evidence>
<name>A0A3N4AEJ6_9MICC</name>
<accession>A0A3N4AEJ6</accession>
<reference evidence="1 2" key="1">
    <citation type="submission" date="2018-10" db="EMBL/GenBank/DDBJ databases">
        <title>Kocuria sp. M5W7-7, whole genome shotgun sequence.</title>
        <authorList>
            <person name="Tuo L."/>
        </authorList>
    </citation>
    <scope>NUCLEOTIDE SEQUENCE [LARGE SCALE GENOMIC DNA]</scope>
    <source>
        <strain evidence="1 2">M5W7-7</strain>
    </source>
</reference>
<comment type="caution">
    <text evidence="1">The sequence shown here is derived from an EMBL/GenBank/DDBJ whole genome shotgun (WGS) entry which is preliminary data.</text>
</comment>
<keyword evidence="2" id="KW-1185">Reference proteome</keyword>
<sequence>MTTTEDAIAQIQRLGEFQETHRLPVTNIAKQAPAAALHSLRDAAALAPATYEAYLKEAIDCYENGAYRGAVLMVWSATVEHIYSAIASQRSGFKTLEKHNAARFGQSSAYKKVKKKDDLLYLSDQNFFQICEDAGVFNKNARKLLTEKLDTRNRCGHPTGYVIGREEAVVFIESLILNIINGPMMNWK</sequence>
<gene>
    <name evidence="1" type="ORF">EDL96_02165</name>
</gene>
<dbReference type="Proteomes" id="UP000270616">
    <property type="component" value="Unassembled WGS sequence"/>
</dbReference>
<proteinExistence type="predicted"/>
<dbReference type="EMBL" id="RKMF01000002">
    <property type="protein sequence ID" value="ROZ64673.1"/>
    <property type="molecule type" value="Genomic_DNA"/>
</dbReference>
<dbReference type="OrthoDB" id="3837855at2"/>
<protein>
    <recommendedName>
        <fullName evidence="3">RiboL-PSP-HEPN domain-containing protein</fullName>
    </recommendedName>
</protein>